<name>A0A7X0FNW5_9MICO</name>
<dbReference type="PANTHER" id="PTHR30163">
    <property type="entry name" value="MEMBRANE-BOUND LYTIC MUREIN TRANSGLYCOSYLASE B"/>
    <property type="match status" value="1"/>
</dbReference>
<dbReference type="InterPro" id="IPR031304">
    <property type="entry name" value="SLT_2"/>
</dbReference>
<dbReference type="AlphaFoldDB" id="A0A7X0FNW5"/>
<sequence length="155" mass="16073">MAREQPACGIRWTTLAGIGATESAHGTHGGGALNADGVAQPAIYGPDLLGIDTARIDDTDDGALDGTAEIDRAVGPMQFIPATWATWGSDGDGDGRADPQQIDDAALAAARYLCRYGDLSDADTWRTAVFAYNHLESYVDQVAATAVAYARGADG</sequence>
<keyword evidence="3" id="KW-1185">Reference proteome</keyword>
<protein>
    <submittedName>
        <fullName evidence="2">Membrane-bound lytic murein transglycosylase B</fullName>
    </submittedName>
</protein>
<evidence type="ECO:0000313" key="3">
    <source>
        <dbReference type="Proteomes" id="UP000537775"/>
    </source>
</evidence>
<dbReference type="Gene3D" id="1.10.530.10">
    <property type="match status" value="1"/>
</dbReference>
<evidence type="ECO:0000313" key="2">
    <source>
        <dbReference type="EMBL" id="MBB6390427.1"/>
    </source>
</evidence>
<reference evidence="2 3" key="1">
    <citation type="submission" date="2020-08" db="EMBL/GenBank/DDBJ databases">
        <title>Sequencing the genomes of 1000 actinobacteria strains.</title>
        <authorList>
            <person name="Klenk H.-P."/>
        </authorList>
    </citation>
    <scope>NUCLEOTIDE SEQUENCE [LARGE SCALE GENOMIC DNA]</scope>
    <source>
        <strain evidence="2 3">DSM 12511</strain>
    </source>
</reference>
<dbReference type="RefSeq" id="WP_184749677.1">
    <property type="nucleotide sequence ID" value="NZ_BAAAJR010000003.1"/>
</dbReference>
<comment type="caution">
    <text evidence="2">The sequence shown here is derived from an EMBL/GenBank/DDBJ whole genome shotgun (WGS) entry which is preliminary data.</text>
</comment>
<dbReference type="CDD" id="cd13399">
    <property type="entry name" value="Slt35-like"/>
    <property type="match status" value="1"/>
</dbReference>
<accession>A0A7X0FNW5</accession>
<gene>
    <name evidence="2" type="ORF">HD594_000740</name>
</gene>
<dbReference type="InterPro" id="IPR043426">
    <property type="entry name" value="MltB-like"/>
</dbReference>
<feature type="domain" description="Transglycosylase SLT" evidence="1">
    <location>
        <begin position="73"/>
        <end position="129"/>
    </location>
</feature>
<proteinExistence type="predicted"/>
<organism evidence="2 3">
    <name type="scientific">Microbacterium thalassium</name>
    <dbReference type="NCBI Taxonomy" id="362649"/>
    <lineage>
        <taxon>Bacteria</taxon>
        <taxon>Bacillati</taxon>
        <taxon>Actinomycetota</taxon>
        <taxon>Actinomycetes</taxon>
        <taxon>Micrococcales</taxon>
        <taxon>Microbacteriaceae</taxon>
        <taxon>Microbacterium</taxon>
    </lineage>
</organism>
<evidence type="ECO:0000259" key="1">
    <source>
        <dbReference type="Pfam" id="PF13406"/>
    </source>
</evidence>
<dbReference type="Proteomes" id="UP000537775">
    <property type="component" value="Unassembled WGS sequence"/>
</dbReference>
<dbReference type="EMBL" id="JACHML010000001">
    <property type="protein sequence ID" value="MBB6390427.1"/>
    <property type="molecule type" value="Genomic_DNA"/>
</dbReference>
<dbReference type="GO" id="GO:0009253">
    <property type="term" value="P:peptidoglycan catabolic process"/>
    <property type="evidence" value="ECO:0007669"/>
    <property type="project" value="TreeGrafter"/>
</dbReference>
<dbReference type="SUPFAM" id="SSF53955">
    <property type="entry name" value="Lysozyme-like"/>
    <property type="match status" value="1"/>
</dbReference>
<dbReference type="PANTHER" id="PTHR30163:SF8">
    <property type="entry name" value="LYTIC MUREIN TRANSGLYCOSYLASE"/>
    <property type="match status" value="1"/>
</dbReference>
<dbReference type="InterPro" id="IPR023346">
    <property type="entry name" value="Lysozyme-like_dom_sf"/>
</dbReference>
<dbReference type="GO" id="GO:0008933">
    <property type="term" value="F:peptidoglycan lytic transglycosylase activity"/>
    <property type="evidence" value="ECO:0007669"/>
    <property type="project" value="TreeGrafter"/>
</dbReference>
<dbReference type="Pfam" id="PF13406">
    <property type="entry name" value="SLT_2"/>
    <property type="match status" value="1"/>
</dbReference>